<evidence type="ECO:0000256" key="5">
    <source>
        <dbReference type="ARBA" id="ARBA00023049"/>
    </source>
</evidence>
<proteinExistence type="inferred from homology"/>
<keyword evidence="5" id="KW-0482">Metalloprotease</keyword>
<dbReference type="AlphaFoldDB" id="A0A1G9B058"/>
<dbReference type="EMBL" id="FNGA01000001">
    <property type="protein sequence ID" value="SDK32961.1"/>
    <property type="molecule type" value="Genomic_DNA"/>
</dbReference>
<evidence type="ECO:0000256" key="2">
    <source>
        <dbReference type="ARBA" id="ARBA00022723"/>
    </source>
</evidence>
<dbReference type="STRING" id="246191.SAMN05660337_0100"/>
<dbReference type="GO" id="GO:0008237">
    <property type="term" value="F:metallopeptidase activity"/>
    <property type="evidence" value="ECO:0007669"/>
    <property type="project" value="UniProtKB-KW"/>
</dbReference>
<feature type="domain" description="MPN" evidence="7">
    <location>
        <begin position="103"/>
        <end position="225"/>
    </location>
</feature>
<dbReference type="PANTHER" id="PTHR30471:SF3">
    <property type="entry name" value="UPF0758 PROTEIN YEES-RELATED"/>
    <property type="match status" value="1"/>
</dbReference>
<gene>
    <name evidence="8" type="ORF">SAMN05660337_0100</name>
</gene>
<evidence type="ECO:0000313" key="9">
    <source>
        <dbReference type="Proteomes" id="UP000199053"/>
    </source>
</evidence>
<evidence type="ECO:0000256" key="3">
    <source>
        <dbReference type="ARBA" id="ARBA00022801"/>
    </source>
</evidence>
<dbReference type="InterPro" id="IPR037518">
    <property type="entry name" value="MPN"/>
</dbReference>
<dbReference type="PANTHER" id="PTHR30471">
    <property type="entry name" value="DNA REPAIR PROTEIN RADC"/>
    <property type="match status" value="1"/>
</dbReference>
<accession>A0A1G9B058</accession>
<dbReference type="GO" id="GO:0046872">
    <property type="term" value="F:metal ion binding"/>
    <property type="evidence" value="ECO:0007669"/>
    <property type="project" value="UniProtKB-KW"/>
</dbReference>
<organism evidence="8 9">
    <name type="scientific">Maridesulfovibrio ferrireducens</name>
    <dbReference type="NCBI Taxonomy" id="246191"/>
    <lineage>
        <taxon>Bacteria</taxon>
        <taxon>Pseudomonadati</taxon>
        <taxon>Thermodesulfobacteriota</taxon>
        <taxon>Desulfovibrionia</taxon>
        <taxon>Desulfovibrionales</taxon>
        <taxon>Desulfovibrionaceae</taxon>
        <taxon>Maridesulfovibrio</taxon>
    </lineage>
</organism>
<keyword evidence="2" id="KW-0479">Metal-binding</keyword>
<dbReference type="SUPFAM" id="SSF47781">
    <property type="entry name" value="RuvA domain 2-like"/>
    <property type="match status" value="1"/>
</dbReference>
<evidence type="ECO:0000259" key="7">
    <source>
        <dbReference type="PROSITE" id="PS50249"/>
    </source>
</evidence>
<sequence length="225" mass="25174">MNDKPHYHGHRQRLKERLCVNSQNLADYEILELMLGQVLPRQDTKPIAKELLSEFETLGGVFKASDERLKNIKGVGPGVLTFFTLLREFWARMAEEPMFVQSALSSPDTVSKAAMARIGNLAIEQFWVALVNNGNKVICWEKLTEGTVDKTAVFPREIVALALRNNASGVILAHNHPGGDPSPSPEDLARTMEIASACRELEIRLLDHVIVTADRFYSFMESGRL</sequence>
<evidence type="ECO:0000256" key="1">
    <source>
        <dbReference type="ARBA" id="ARBA00022670"/>
    </source>
</evidence>
<dbReference type="CDD" id="cd08071">
    <property type="entry name" value="MPN_DUF2466"/>
    <property type="match status" value="1"/>
</dbReference>
<keyword evidence="3" id="KW-0378">Hydrolase</keyword>
<dbReference type="PROSITE" id="PS50249">
    <property type="entry name" value="MPN"/>
    <property type="match status" value="1"/>
</dbReference>
<reference evidence="9" key="1">
    <citation type="submission" date="2016-10" db="EMBL/GenBank/DDBJ databases">
        <authorList>
            <person name="Varghese N."/>
            <person name="Submissions S."/>
        </authorList>
    </citation>
    <scope>NUCLEOTIDE SEQUENCE [LARGE SCALE GENOMIC DNA]</scope>
    <source>
        <strain evidence="9">DSM 16995</strain>
    </source>
</reference>
<dbReference type="Proteomes" id="UP000199053">
    <property type="component" value="Unassembled WGS sequence"/>
</dbReference>
<dbReference type="RefSeq" id="WP_092157199.1">
    <property type="nucleotide sequence ID" value="NZ_FNGA01000001.1"/>
</dbReference>
<comment type="similarity">
    <text evidence="6">Belongs to the UPF0758 family.</text>
</comment>
<dbReference type="NCBIfam" id="TIGR00608">
    <property type="entry name" value="radc"/>
    <property type="match status" value="1"/>
</dbReference>
<dbReference type="InterPro" id="IPR010994">
    <property type="entry name" value="RuvA_2-like"/>
</dbReference>
<evidence type="ECO:0000313" key="8">
    <source>
        <dbReference type="EMBL" id="SDK32961.1"/>
    </source>
</evidence>
<dbReference type="GO" id="GO:0006508">
    <property type="term" value="P:proteolysis"/>
    <property type="evidence" value="ECO:0007669"/>
    <property type="project" value="UniProtKB-KW"/>
</dbReference>
<protein>
    <submittedName>
        <fullName evidence="8">DNA repair protein RadC</fullName>
    </submittedName>
</protein>
<keyword evidence="1" id="KW-0645">Protease</keyword>
<dbReference type="Pfam" id="PF04002">
    <property type="entry name" value="RadC"/>
    <property type="match status" value="1"/>
</dbReference>
<dbReference type="OrthoDB" id="9804482at2"/>
<dbReference type="Gene3D" id="1.10.150.20">
    <property type="entry name" value="5' to 3' exonuclease, C-terminal subdomain"/>
    <property type="match status" value="1"/>
</dbReference>
<evidence type="ECO:0000256" key="4">
    <source>
        <dbReference type="ARBA" id="ARBA00022833"/>
    </source>
</evidence>
<keyword evidence="9" id="KW-1185">Reference proteome</keyword>
<dbReference type="InterPro" id="IPR025657">
    <property type="entry name" value="RadC_JAB"/>
</dbReference>
<dbReference type="InterPro" id="IPR001405">
    <property type="entry name" value="UPF0758"/>
</dbReference>
<dbReference type="NCBIfam" id="NF000642">
    <property type="entry name" value="PRK00024.1"/>
    <property type="match status" value="1"/>
</dbReference>
<keyword evidence="4" id="KW-0862">Zinc</keyword>
<evidence type="ECO:0000256" key="6">
    <source>
        <dbReference type="RuleBase" id="RU003797"/>
    </source>
</evidence>
<dbReference type="Gene3D" id="3.40.140.10">
    <property type="entry name" value="Cytidine Deaminase, domain 2"/>
    <property type="match status" value="1"/>
</dbReference>
<name>A0A1G9B058_9BACT</name>